<reference evidence="1 2" key="1">
    <citation type="journal article" date="2019" name="Sci. Rep.">
        <title>Comparative genomics of chytrid fungi reveal insights into the obligate biotrophic and pathogenic lifestyle of Synchytrium endobioticum.</title>
        <authorList>
            <person name="van de Vossenberg B.T.L.H."/>
            <person name="Warris S."/>
            <person name="Nguyen H.D.T."/>
            <person name="van Gent-Pelzer M.P.E."/>
            <person name="Joly D.L."/>
            <person name="van de Geest H.C."/>
            <person name="Bonants P.J.M."/>
            <person name="Smith D.S."/>
            <person name="Levesque C.A."/>
            <person name="van der Lee T.A.J."/>
        </authorList>
    </citation>
    <scope>NUCLEOTIDE SEQUENCE [LARGE SCALE GENOMIC DNA]</scope>
    <source>
        <strain evidence="1 2">JEL517</strain>
    </source>
</reference>
<dbReference type="AlphaFoldDB" id="A0A507BHZ3"/>
<evidence type="ECO:0000313" key="1">
    <source>
        <dbReference type="EMBL" id="TPX30430.1"/>
    </source>
</evidence>
<protein>
    <submittedName>
        <fullName evidence="1">Uncharacterized protein</fullName>
    </submittedName>
</protein>
<evidence type="ECO:0000313" key="2">
    <source>
        <dbReference type="Proteomes" id="UP000319731"/>
    </source>
</evidence>
<name>A0A507BHZ3_9FUNG</name>
<dbReference type="GeneID" id="42007209"/>
<dbReference type="OrthoDB" id="2101583at2759"/>
<organism evidence="1 2">
    <name type="scientific">Synchytrium microbalum</name>
    <dbReference type="NCBI Taxonomy" id="1806994"/>
    <lineage>
        <taxon>Eukaryota</taxon>
        <taxon>Fungi</taxon>
        <taxon>Fungi incertae sedis</taxon>
        <taxon>Chytridiomycota</taxon>
        <taxon>Chytridiomycota incertae sedis</taxon>
        <taxon>Chytridiomycetes</taxon>
        <taxon>Synchytriales</taxon>
        <taxon>Synchytriaceae</taxon>
        <taxon>Synchytrium</taxon>
    </lineage>
</organism>
<dbReference type="Proteomes" id="UP000319731">
    <property type="component" value="Unassembled WGS sequence"/>
</dbReference>
<dbReference type="RefSeq" id="XP_031022093.1">
    <property type="nucleotide sequence ID" value="XM_031171912.1"/>
</dbReference>
<dbReference type="EMBL" id="QEAO01000070">
    <property type="protein sequence ID" value="TPX30430.1"/>
    <property type="molecule type" value="Genomic_DNA"/>
</dbReference>
<gene>
    <name evidence="1" type="ORF">SmJEL517_g05986</name>
</gene>
<accession>A0A507BHZ3</accession>
<keyword evidence="2" id="KW-1185">Reference proteome</keyword>
<comment type="caution">
    <text evidence="1">The sequence shown here is derived from an EMBL/GenBank/DDBJ whole genome shotgun (WGS) entry which is preliminary data.</text>
</comment>
<proteinExistence type="predicted"/>
<sequence length="84" mass="9802">MINRIVNQAVQKHIIETLANNPYFQRFAASTHDKVSELAKKRLELTDHITEKSVDQLGKHGHRAEMFLRAYADELRQAFNKLKK</sequence>